<dbReference type="AlphaFoldDB" id="A0A0G4EAC1"/>
<reference evidence="1 2" key="1">
    <citation type="submission" date="2014-11" db="EMBL/GenBank/DDBJ databases">
        <authorList>
            <person name="Zhu J."/>
            <person name="Qi W."/>
            <person name="Song R."/>
        </authorList>
    </citation>
    <scope>NUCLEOTIDE SEQUENCE [LARGE SCALE GENOMIC DNA]</scope>
</reference>
<evidence type="ECO:0000313" key="1">
    <source>
        <dbReference type="EMBL" id="CEL92178.1"/>
    </source>
</evidence>
<protein>
    <submittedName>
        <fullName evidence="1">Uncharacterized protein</fullName>
    </submittedName>
</protein>
<evidence type="ECO:0000313" key="2">
    <source>
        <dbReference type="Proteomes" id="UP000041254"/>
    </source>
</evidence>
<accession>A0A0G4EAC1</accession>
<name>A0A0G4EAC1_VITBC</name>
<sequence>MKKKQKRCVEKQAAMMEMMDQSVQKAIIEARTRRTAGVVEDRATQVRRGRKRRKGEEMRVALTLERIGRHQ</sequence>
<dbReference type="InParanoid" id="A0A0G4EAC1"/>
<dbReference type="Proteomes" id="UP000041254">
    <property type="component" value="Unassembled WGS sequence"/>
</dbReference>
<dbReference type="EMBL" id="CDMY01000055">
    <property type="protein sequence ID" value="CEL92178.1"/>
    <property type="molecule type" value="Genomic_DNA"/>
</dbReference>
<gene>
    <name evidence="1" type="ORF">Vbra_10916</name>
</gene>
<proteinExistence type="predicted"/>
<keyword evidence="2" id="KW-1185">Reference proteome</keyword>
<organism evidence="1 2">
    <name type="scientific">Vitrella brassicaformis (strain CCMP3155)</name>
    <dbReference type="NCBI Taxonomy" id="1169540"/>
    <lineage>
        <taxon>Eukaryota</taxon>
        <taxon>Sar</taxon>
        <taxon>Alveolata</taxon>
        <taxon>Colpodellida</taxon>
        <taxon>Vitrellaceae</taxon>
        <taxon>Vitrella</taxon>
    </lineage>
</organism>
<dbReference type="VEuPathDB" id="CryptoDB:Vbra_10916"/>